<dbReference type="PANTHER" id="PTHR18937">
    <property type="entry name" value="STRUCTURAL MAINTENANCE OF CHROMOSOMES SMC FAMILY MEMBER"/>
    <property type="match status" value="1"/>
</dbReference>
<reference evidence="2 3" key="1">
    <citation type="submission" date="2016-11" db="EMBL/GenBank/DDBJ databases">
        <authorList>
            <person name="Jaros S."/>
            <person name="Januszkiewicz K."/>
            <person name="Wedrychowicz H."/>
        </authorList>
    </citation>
    <scope>NUCLEOTIDE SEQUENCE [LARGE SCALE GENOMIC DNA]</scope>
    <source>
        <strain evidence="2 3">DSM 17477</strain>
    </source>
</reference>
<keyword evidence="1" id="KW-0175">Coiled coil</keyword>
<evidence type="ECO:0000313" key="3">
    <source>
        <dbReference type="Proteomes" id="UP000184052"/>
    </source>
</evidence>
<dbReference type="STRING" id="1121476.SAMN02745751_01860"/>
<proteinExistence type="predicted"/>
<dbReference type="AlphaFoldDB" id="A0A1M6GZI1"/>
<keyword evidence="3" id="KW-1185">Reference proteome</keyword>
<dbReference type="OrthoDB" id="3540923at2"/>
<feature type="coiled-coil region" evidence="1">
    <location>
        <begin position="271"/>
        <end position="309"/>
    </location>
</feature>
<evidence type="ECO:0000256" key="1">
    <source>
        <dbReference type="SAM" id="Coils"/>
    </source>
</evidence>
<protein>
    <submittedName>
        <fullName evidence="2">Uncharacterized protein</fullName>
    </submittedName>
</protein>
<feature type="coiled-coil region" evidence="1">
    <location>
        <begin position="4"/>
        <end position="169"/>
    </location>
</feature>
<dbReference type="RefSeq" id="WP_073049310.1">
    <property type="nucleotide sequence ID" value="NZ_FQZL01000012.1"/>
</dbReference>
<evidence type="ECO:0000313" key="2">
    <source>
        <dbReference type="EMBL" id="SHJ15379.1"/>
    </source>
</evidence>
<accession>A0A1M6GZI1</accession>
<dbReference type="EMBL" id="FQZL01000012">
    <property type="protein sequence ID" value="SHJ15379.1"/>
    <property type="molecule type" value="Genomic_DNA"/>
</dbReference>
<organism evidence="2 3">
    <name type="scientific">Dethiosulfatibacter aminovorans DSM 17477</name>
    <dbReference type="NCBI Taxonomy" id="1121476"/>
    <lineage>
        <taxon>Bacteria</taxon>
        <taxon>Bacillati</taxon>
        <taxon>Bacillota</taxon>
        <taxon>Tissierellia</taxon>
        <taxon>Dethiosulfatibacter</taxon>
    </lineage>
</organism>
<name>A0A1M6GZI1_9FIRM</name>
<dbReference type="Proteomes" id="UP000184052">
    <property type="component" value="Unassembled WGS sequence"/>
</dbReference>
<gene>
    <name evidence="2" type="ORF">SAMN02745751_01860</name>
</gene>
<sequence>MNNKNRIEKINEELNETMESLQNVRIIQKKIASVSESLGYLKNQREELYIKLEKEEKDVEKLNNFTFENLFCTLTSSKTDKLQKEEEEVLEVKSRIDRLNYEIQAEERQLKNLKSDKSSRLKLKKRYAELLNEKREIIKTIYPGIWRELEKRNEEIDCLKLKLKEIKEAVFAGERASAQVGKIQKTLQSAANWGTLDMVGGGLLSSVAKRNKMREAQDQIHDFQHTLRKFSRELKDVDLEIIIDLGIDDFLGFADWFFDGLLVDWMVQSKINNARDQVNSLDSKINNLINRLRMELKRTDSQIKDLEEINRNEIIAVERES</sequence>